<reference evidence="1 2" key="1">
    <citation type="submission" date="2018-06" db="EMBL/GenBank/DDBJ databases">
        <title>Extensive metabolic versatility and redundancy in microbially diverse, dynamic hydrothermal sediments.</title>
        <authorList>
            <person name="Dombrowski N."/>
            <person name="Teske A."/>
            <person name="Baker B.J."/>
        </authorList>
    </citation>
    <scope>NUCLEOTIDE SEQUENCE [LARGE SCALE GENOMIC DNA]</scope>
    <source>
        <strain evidence="1">B36_G15</strain>
    </source>
</reference>
<proteinExistence type="predicted"/>
<evidence type="ECO:0000313" key="1">
    <source>
        <dbReference type="EMBL" id="RKX70734.1"/>
    </source>
</evidence>
<accession>A0A660SIW9</accession>
<protein>
    <recommendedName>
        <fullName evidence="3">DUF3108 domain-containing protein</fullName>
    </recommendedName>
</protein>
<dbReference type="Proteomes" id="UP000268469">
    <property type="component" value="Unassembled WGS sequence"/>
</dbReference>
<comment type="caution">
    <text evidence="1">The sequence shown here is derived from an EMBL/GenBank/DDBJ whole genome shotgun (WGS) entry which is preliminary data.</text>
</comment>
<sequence length="198" mass="22774">MRYLSLILILTGCLSDHLILRSKCDYLPLKEDNSWTYLHGSDTLLVAVVGDTTIEGLSCYIVVFGADYQFWHKDEDGVRCLSQFSIGPSGVEYTLESRYYPLFPAPFVDHRTFADSFSYRGLIEGDTVRFFHRLSGEILLEEQDRYLITLDERIEVKSTWLDSTILRKISYLLAPDIGIESFTDAEGKVWDLLTYSVR</sequence>
<dbReference type="AlphaFoldDB" id="A0A660SIW9"/>
<evidence type="ECO:0008006" key="3">
    <source>
        <dbReference type="Google" id="ProtNLM"/>
    </source>
</evidence>
<name>A0A660SIW9_UNCW3</name>
<dbReference type="EMBL" id="QNBE01000029">
    <property type="protein sequence ID" value="RKX70734.1"/>
    <property type="molecule type" value="Genomic_DNA"/>
</dbReference>
<organism evidence="1 2">
    <name type="scientific">candidate division WOR-3 bacterium</name>
    <dbReference type="NCBI Taxonomy" id="2052148"/>
    <lineage>
        <taxon>Bacteria</taxon>
        <taxon>Bacteria division WOR-3</taxon>
    </lineage>
</organism>
<gene>
    <name evidence="1" type="ORF">DRP53_04050</name>
</gene>
<evidence type="ECO:0000313" key="2">
    <source>
        <dbReference type="Proteomes" id="UP000268469"/>
    </source>
</evidence>